<gene>
    <name evidence="1" type="ORF">MM415B02891_0005</name>
</gene>
<protein>
    <submittedName>
        <fullName evidence="1">Uncharacterized protein</fullName>
    </submittedName>
</protein>
<evidence type="ECO:0000313" key="1">
    <source>
        <dbReference type="EMBL" id="QJA87815.1"/>
    </source>
</evidence>
<organism evidence="1">
    <name type="scientific">viral metagenome</name>
    <dbReference type="NCBI Taxonomy" id="1070528"/>
    <lineage>
        <taxon>unclassified sequences</taxon>
        <taxon>metagenomes</taxon>
        <taxon>organismal metagenomes</taxon>
    </lineage>
</organism>
<proteinExistence type="predicted"/>
<sequence>MSMGNELPCHCTKSTIDWGAMARDRKGRKLLKSALKSILWGWEDDKPEKEAECEKQAGEIVKKMKKR</sequence>
<dbReference type="AlphaFoldDB" id="A0A6M3L362"/>
<name>A0A6M3L362_9ZZZZ</name>
<dbReference type="EMBL" id="MT142734">
    <property type="protein sequence ID" value="QJA87815.1"/>
    <property type="molecule type" value="Genomic_DNA"/>
</dbReference>
<accession>A0A6M3L362</accession>
<reference evidence="1" key="1">
    <citation type="submission" date="2020-03" db="EMBL/GenBank/DDBJ databases">
        <title>The deep terrestrial virosphere.</title>
        <authorList>
            <person name="Holmfeldt K."/>
            <person name="Nilsson E."/>
            <person name="Simone D."/>
            <person name="Lopez-Fernandez M."/>
            <person name="Wu X."/>
            <person name="de Brujin I."/>
            <person name="Lundin D."/>
            <person name="Andersson A."/>
            <person name="Bertilsson S."/>
            <person name="Dopson M."/>
        </authorList>
    </citation>
    <scope>NUCLEOTIDE SEQUENCE</scope>
    <source>
        <strain evidence="1">MM415B02891</strain>
    </source>
</reference>